<evidence type="ECO:0000313" key="1">
    <source>
        <dbReference type="EMBL" id="KAJ8736498.1"/>
    </source>
</evidence>
<comment type="caution">
    <text evidence="1">The sequence shown here is derived from an EMBL/GenBank/DDBJ whole genome shotgun (WGS) entry which is preliminary data.</text>
</comment>
<dbReference type="Proteomes" id="UP001231649">
    <property type="component" value="Chromosome 2"/>
</dbReference>
<reference evidence="1" key="1">
    <citation type="submission" date="2023-03" db="EMBL/GenBank/DDBJ databases">
        <title>Chromosome-level genomes of two armyworms, Mythimna separata and Mythimna loreyi, provide insights into the biosynthesis and reception of sex pheromones.</title>
        <authorList>
            <person name="Zhao H."/>
        </authorList>
    </citation>
    <scope>NUCLEOTIDE SEQUENCE</scope>
    <source>
        <strain evidence="1">BeijingLab</strain>
    </source>
</reference>
<sequence length="244" mass="27327">MCLVIFLFAVFCLQNIQGATLEDNVNKTKVAQFINGMEVPDDFLLMIDQLRSNSSLMATALSRQNQQTQNGTSSNNRRCVCDRGICKCCTGYFLDLLNQKACMRITYHPGDFAFDVAMSLNNRVLYENSLSGKNPRPICVSPPRINNLKVCAKFYNVFFPGRNFHFCLAMTGQWRSFELFNFAFDCLRMGANGIAMVKPYDDVGIPIASPQGQGGVDAVVDAGEDDIEDYDENVVRSILSLFDR</sequence>
<gene>
    <name evidence="1" type="ORF">PYW08_007154</name>
</gene>
<dbReference type="EMBL" id="CM056778">
    <property type="protein sequence ID" value="KAJ8736498.1"/>
    <property type="molecule type" value="Genomic_DNA"/>
</dbReference>
<evidence type="ECO:0000313" key="2">
    <source>
        <dbReference type="Proteomes" id="UP001231649"/>
    </source>
</evidence>
<protein>
    <submittedName>
        <fullName evidence="1">Uncharacterized protein</fullName>
    </submittedName>
</protein>
<accession>A0ACC2R9G5</accession>
<organism evidence="1 2">
    <name type="scientific">Mythimna loreyi</name>
    <dbReference type="NCBI Taxonomy" id="667449"/>
    <lineage>
        <taxon>Eukaryota</taxon>
        <taxon>Metazoa</taxon>
        <taxon>Ecdysozoa</taxon>
        <taxon>Arthropoda</taxon>
        <taxon>Hexapoda</taxon>
        <taxon>Insecta</taxon>
        <taxon>Pterygota</taxon>
        <taxon>Neoptera</taxon>
        <taxon>Endopterygota</taxon>
        <taxon>Lepidoptera</taxon>
        <taxon>Glossata</taxon>
        <taxon>Ditrysia</taxon>
        <taxon>Noctuoidea</taxon>
        <taxon>Noctuidae</taxon>
        <taxon>Noctuinae</taxon>
        <taxon>Hadenini</taxon>
        <taxon>Mythimna</taxon>
    </lineage>
</organism>
<keyword evidence="2" id="KW-1185">Reference proteome</keyword>
<proteinExistence type="predicted"/>
<name>A0ACC2R9G5_9NEOP</name>